<gene>
    <name evidence="2" type="ORF">FNF27_05887</name>
</gene>
<dbReference type="GO" id="GO:0042500">
    <property type="term" value="F:aspartic endopeptidase activity, intramembrane cleaving"/>
    <property type="evidence" value="ECO:0007669"/>
    <property type="project" value="InterPro"/>
</dbReference>
<keyword evidence="1" id="KW-0812">Transmembrane</keyword>
<dbReference type="EMBL" id="VLTO01000045">
    <property type="protein sequence ID" value="KAA0172663.1"/>
    <property type="molecule type" value="Genomic_DNA"/>
</dbReference>
<feature type="transmembrane region" description="Helical" evidence="1">
    <location>
        <begin position="20"/>
        <end position="44"/>
    </location>
</feature>
<dbReference type="PANTHER" id="PTHR10202:SF13">
    <property type="entry name" value="PRESENILIN HOMOLOG"/>
    <property type="match status" value="1"/>
</dbReference>
<evidence type="ECO:0008006" key="4">
    <source>
        <dbReference type="Google" id="ProtNLM"/>
    </source>
</evidence>
<dbReference type="Gene3D" id="1.10.472.100">
    <property type="entry name" value="Presenilin"/>
    <property type="match status" value="1"/>
</dbReference>
<dbReference type="GO" id="GO:0006509">
    <property type="term" value="P:membrane protein ectodomain proteolysis"/>
    <property type="evidence" value="ECO:0007669"/>
    <property type="project" value="TreeGrafter"/>
</dbReference>
<dbReference type="GO" id="GO:0070765">
    <property type="term" value="C:gamma-secretase complex"/>
    <property type="evidence" value="ECO:0007669"/>
    <property type="project" value="TreeGrafter"/>
</dbReference>
<dbReference type="InterPro" id="IPR001108">
    <property type="entry name" value="Peptidase_A22A"/>
</dbReference>
<dbReference type="PANTHER" id="PTHR10202">
    <property type="entry name" value="PRESENILIN"/>
    <property type="match status" value="1"/>
</dbReference>
<dbReference type="Pfam" id="PF01080">
    <property type="entry name" value="Presenilin"/>
    <property type="match status" value="1"/>
</dbReference>
<organism evidence="2 3">
    <name type="scientific">Cafeteria roenbergensis</name>
    <name type="common">Marine flagellate</name>
    <dbReference type="NCBI Taxonomy" id="33653"/>
    <lineage>
        <taxon>Eukaryota</taxon>
        <taxon>Sar</taxon>
        <taxon>Stramenopiles</taxon>
        <taxon>Bigyra</taxon>
        <taxon>Opalozoa</taxon>
        <taxon>Bicosoecida</taxon>
        <taxon>Cafeteriaceae</taxon>
        <taxon>Cafeteria</taxon>
    </lineage>
</organism>
<comment type="caution">
    <text evidence="2">The sequence shown here is derived from an EMBL/GenBank/DDBJ whole genome shotgun (WGS) entry which is preliminary data.</text>
</comment>
<dbReference type="Proteomes" id="UP000322899">
    <property type="component" value="Unassembled WGS sequence"/>
</dbReference>
<feature type="transmembrane region" description="Helical" evidence="1">
    <location>
        <begin position="65"/>
        <end position="87"/>
    </location>
</feature>
<protein>
    <recommendedName>
        <fullName evidence="4">Presenilin</fullName>
    </recommendedName>
</protein>
<keyword evidence="1" id="KW-1133">Transmembrane helix</keyword>
<accession>A0A5A8E4P4</accession>
<reference evidence="2 3" key="1">
    <citation type="submission" date="2019-07" db="EMBL/GenBank/DDBJ databases">
        <title>Genomes of Cafeteria roenbergensis.</title>
        <authorList>
            <person name="Fischer M.G."/>
            <person name="Hackl T."/>
            <person name="Roman M."/>
        </authorList>
    </citation>
    <scope>NUCLEOTIDE SEQUENCE [LARGE SCALE GENOMIC DNA]</scope>
    <source>
        <strain evidence="2 3">E4-10P</strain>
    </source>
</reference>
<dbReference type="InterPro" id="IPR042524">
    <property type="entry name" value="Presenilin_C"/>
</dbReference>
<keyword evidence="1" id="KW-0472">Membrane</keyword>
<evidence type="ECO:0000313" key="2">
    <source>
        <dbReference type="EMBL" id="KAA0172663.1"/>
    </source>
</evidence>
<name>A0A5A8E4P4_CAFRO</name>
<feature type="transmembrane region" description="Helical" evidence="1">
    <location>
        <begin position="93"/>
        <end position="117"/>
    </location>
</feature>
<evidence type="ECO:0000313" key="3">
    <source>
        <dbReference type="Proteomes" id="UP000322899"/>
    </source>
</evidence>
<proteinExistence type="predicted"/>
<dbReference type="GO" id="GO:0016485">
    <property type="term" value="P:protein processing"/>
    <property type="evidence" value="ECO:0007669"/>
    <property type="project" value="InterPro"/>
</dbReference>
<evidence type="ECO:0000256" key="1">
    <source>
        <dbReference type="SAM" id="Phobius"/>
    </source>
</evidence>
<feature type="transmembrane region" description="Helical" evidence="1">
    <location>
        <begin position="124"/>
        <end position="147"/>
    </location>
</feature>
<dbReference type="OrthoDB" id="20287at2759"/>
<dbReference type="AlphaFoldDB" id="A0A5A8E4P4"/>
<sequence length="157" mass="15880">MVAGSAVMAWPFLSFPELTFWAGIAAITLWDIYAVLGPGGPLGFIMKHETERTRAGLPSGLPPSLIYDGGTFLLGTGDLVLYAAVLGRAVNSGAVVGLFVALGVAGGVVITVAVTLLTARVLPALPVAIVLGIALYASAALATSPFVDMLSRAGAVV</sequence>